<accession>A0A078F522</accession>
<reference evidence="2" key="3">
    <citation type="submission" date="2021-01" db="EMBL/GenBank/DDBJ databases">
        <authorList>
            <consortium name="Genoscope - CEA"/>
            <person name="William W."/>
        </authorList>
    </citation>
    <scope>NUCLEOTIDE SEQUENCE</scope>
</reference>
<keyword evidence="1" id="KW-0472">Membrane</keyword>
<dbReference type="Proteomes" id="UP001295469">
    <property type="component" value="Chromosome A06"/>
</dbReference>
<dbReference type="AlphaFoldDB" id="A0A078F522"/>
<evidence type="ECO:0000313" key="2">
    <source>
        <dbReference type="EMBL" id="CAF2084948.1"/>
    </source>
</evidence>
<dbReference type="EMBL" id="HG994360">
    <property type="protein sequence ID" value="CAF2084948.1"/>
    <property type="molecule type" value="Genomic_DNA"/>
</dbReference>
<dbReference type="Proteomes" id="UP000028999">
    <property type="component" value="Unassembled WGS sequence"/>
</dbReference>
<feature type="transmembrane region" description="Helical" evidence="1">
    <location>
        <begin position="68"/>
        <end position="91"/>
    </location>
</feature>
<keyword evidence="4" id="KW-1185">Reference proteome</keyword>
<proteinExistence type="predicted"/>
<evidence type="ECO:0000313" key="3">
    <source>
        <dbReference type="EMBL" id="CDY08134.1"/>
    </source>
</evidence>
<organism evidence="3 4">
    <name type="scientific">Brassica napus</name>
    <name type="common">Rape</name>
    <dbReference type="NCBI Taxonomy" id="3708"/>
    <lineage>
        <taxon>Eukaryota</taxon>
        <taxon>Viridiplantae</taxon>
        <taxon>Streptophyta</taxon>
        <taxon>Embryophyta</taxon>
        <taxon>Tracheophyta</taxon>
        <taxon>Spermatophyta</taxon>
        <taxon>Magnoliopsida</taxon>
        <taxon>eudicotyledons</taxon>
        <taxon>Gunneridae</taxon>
        <taxon>Pentapetalae</taxon>
        <taxon>rosids</taxon>
        <taxon>malvids</taxon>
        <taxon>Brassicales</taxon>
        <taxon>Brassicaceae</taxon>
        <taxon>Brassiceae</taxon>
        <taxon>Brassica</taxon>
    </lineage>
</organism>
<dbReference type="Gramene" id="CDY08134">
    <property type="protein sequence ID" value="CDY08134"/>
    <property type="gene ID" value="GSBRNA2T00125425001"/>
</dbReference>
<reference evidence="3" key="2">
    <citation type="submission" date="2014-06" db="EMBL/GenBank/DDBJ databases">
        <authorList>
            <person name="Genoscope - CEA"/>
        </authorList>
    </citation>
    <scope>NUCLEOTIDE SEQUENCE</scope>
</reference>
<keyword evidence="1" id="KW-0812">Transmembrane</keyword>
<evidence type="ECO:0000313" key="4">
    <source>
        <dbReference type="Proteomes" id="UP000028999"/>
    </source>
</evidence>
<protein>
    <submittedName>
        <fullName evidence="2">(rape) hypothetical protein</fullName>
    </submittedName>
    <submittedName>
        <fullName evidence="3">BnaA06g15920D protein</fullName>
    </submittedName>
</protein>
<keyword evidence="1" id="KW-1133">Transmembrane helix</keyword>
<sequence>MDFDPKATSELTNRQHLLRLQPPSLLSMEANEICKKHLQRTLYCCCYHSLIVPLGSARTNFEEIDLLAYGYVTVAVTTSSIAIVFNIYWEIFKDWVLMNRKYKNYKKHEMMSMKMMMVMVDEGGEEEMMETGRTVGYLGHR</sequence>
<dbReference type="PaxDb" id="3708-A0A078F522"/>
<name>A0A078F522_BRANA</name>
<dbReference type="EMBL" id="LK031983">
    <property type="protein sequence ID" value="CDY08134.1"/>
    <property type="molecule type" value="Genomic_DNA"/>
</dbReference>
<gene>
    <name evidence="3" type="primary">BnaA06g15920D</name>
    <name evidence="2" type="ORF">DARMORV10_A06P18310.1</name>
    <name evidence="3" type="ORF">GSBRNA2T00125425001</name>
</gene>
<reference evidence="3 4" key="1">
    <citation type="journal article" date="2014" name="Science">
        <title>Plant genetics. Early allopolyploid evolution in the post-Neolithic Brassica napus oilseed genome.</title>
        <authorList>
            <person name="Chalhoub B."/>
            <person name="Denoeud F."/>
            <person name="Liu S."/>
            <person name="Parkin I.A."/>
            <person name="Tang H."/>
            <person name="Wang X."/>
            <person name="Chiquet J."/>
            <person name="Belcram H."/>
            <person name="Tong C."/>
            <person name="Samans B."/>
            <person name="Correa M."/>
            <person name="Da Silva C."/>
            <person name="Just J."/>
            <person name="Falentin C."/>
            <person name="Koh C.S."/>
            <person name="Le Clainche I."/>
            <person name="Bernard M."/>
            <person name="Bento P."/>
            <person name="Noel B."/>
            <person name="Labadie K."/>
            <person name="Alberti A."/>
            <person name="Charles M."/>
            <person name="Arnaud D."/>
            <person name="Guo H."/>
            <person name="Daviaud C."/>
            <person name="Alamery S."/>
            <person name="Jabbari K."/>
            <person name="Zhao M."/>
            <person name="Edger P.P."/>
            <person name="Chelaifa H."/>
            <person name="Tack D."/>
            <person name="Lassalle G."/>
            <person name="Mestiri I."/>
            <person name="Schnel N."/>
            <person name="Le Paslier M.C."/>
            <person name="Fan G."/>
            <person name="Renault V."/>
            <person name="Bayer P.E."/>
            <person name="Golicz A.A."/>
            <person name="Manoli S."/>
            <person name="Lee T.H."/>
            <person name="Thi V.H."/>
            <person name="Chalabi S."/>
            <person name="Hu Q."/>
            <person name="Fan C."/>
            <person name="Tollenaere R."/>
            <person name="Lu Y."/>
            <person name="Battail C."/>
            <person name="Shen J."/>
            <person name="Sidebottom C.H."/>
            <person name="Wang X."/>
            <person name="Canaguier A."/>
            <person name="Chauveau A."/>
            <person name="Berard A."/>
            <person name="Deniot G."/>
            <person name="Guan M."/>
            <person name="Liu Z."/>
            <person name="Sun F."/>
            <person name="Lim Y.P."/>
            <person name="Lyons E."/>
            <person name="Town C.D."/>
            <person name="Bancroft I."/>
            <person name="Wang X."/>
            <person name="Meng J."/>
            <person name="Ma J."/>
            <person name="Pires J.C."/>
            <person name="King G.J."/>
            <person name="Brunel D."/>
            <person name="Delourme R."/>
            <person name="Renard M."/>
            <person name="Aury J.M."/>
            <person name="Adams K.L."/>
            <person name="Batley J."/>
            <person name="Snowdon R.J."/>
            <person name="Tost J."/>
            <person name="Edwards D."/>
            <person name="Zhou Y."/>
            <person name="Hua W."/>
            <person name="Sharpe A.G."/>
            <person name="Paterson A.H."/>
            <person name="Guan C."/>
            <person name="Wincker P."/>
        </authorList>
    </citation>
    <scope>NUCLEOTIDE SEQUENCE [LARGE SCALE GENOMIC DNA]</scope>
    <source>
        <strain evidence="4">cv. Darmor-bzh</strain>
    </source>
</reference>
<evidence type="ECO:0000256" key="1">
    <source>
        <dbReference type="SAM" id="Phobius"/>
    </source>
</evidence>